<proteinExistence type="predicted"/>
<name>A0A5B7F3R4_PORTR</name>
<dbReference type="Proteomes" id="UP000324222">
    <property type="component" value="Unassembled WGS sequence"/>
</dbReference>
<keyword evidence="2" id="KW-1185">Reference proteome</keyword>
<gene>
    <name evidence="1" type="ORF">E2C01_033441</name>
</gene>
<sequence>MKLIMCYSEFPSTADVTQEFGNIVFRTASPRLCVIPLHLRPATGVRCGNGARVREREEV</sequence>
<evidence type="ECO:0000313" key="1">
    <source>
        <dbReference type="EMBL" id="MPC39889.1"/>
    </source>
</evidence>
<dbReference type="AlphaFoldDB" id="A0A5B7F3R4"/>
<protein>
    <submittedName>
        <fullName evidence="1">Uncharacterized protein</fullName>
    </submittedName>
</protein>
<dbReference type="EMBL" id="VSRR010004510">
    <property type="protein sequence ID" value="MPC39889.1"/>
    <property type="molecule type" value="Genomic_DNA"/>
</dbReference>
<reference evidence="1 2" key="1">
    <citation type="submission" date="2019-05" db="EMBL/GenBank/DDBJ databases">
        <title>Another draft genome of Portunus trituberculatus and its Hox gene families provides insights of decapod evolution.</title>
        <authorList>
            <person name="Jeong J.-H."/>
            <person name="Song I."/>
            <person name="Kim S."/>
            <person name="Choi T."/>
            <person name="Kim D."/>
            <person name="Ryu S."/>
            <person name="Kim W."/>
        </authorList>
    </citation>
    <scope>NUCLEOTIDE SEQUENCE [LARGE SCALE GENOMIC DNA]</scope>
    <source>
        <tissue evidence="1">Muscle</tissue>
    </source>
</reference>
<organism evidence="1 2">
    <name type="scientific">Portunus trituberculatus</name>
    <name type="common">Swimming crab</name>
    <name type="synonym">Neptunus trituberculatus</name>
    <dbReference type="NCBI Taxonomy" id="210409"/>
    <lineage>
        <taxon>Eukaryota</taxon>
        <taxon>Metazoa</taxon>
        <taxon>Ecdysozoa</taxon>
        <taxon>Arthropoda</taxon>
        <taxon>Crustacea</taxon>
        <taxon>Multicrustacea</taxon>
        <taxon>Malacostraca</taxon>
        <taxon>Eumalacostraca</taxon>
        <taxon>Eucarida</taxon>
        <taxon>Decapoda</taxon>
        <taxon>Pleocyemata</taxon>
        <taxon>Brachyura</taxon>
        <taxon>Eubrachyura</taxon>
        <taxon>Portunoidea</taxon>
        <taxon>Portunidae</taxon>
        <taxon>Portuninae</taxon>
        <taxon>Portunus</taxon>
    </lineage>
</organism>
<evidence type="ECO:0000313" key="2">
    <source>
        <dbReference type="Proteomes" id="UP000324222"/>
    </source>
</evidence>
<comment type="caution">
    <text evidence="1">The sequence shown here is derived from an EMBL/GenBank/DDBJ whole genome shotgun (WGS) entry which is preliminary data.</text>
</comment>
<accession>A0A5B7F3R4</accession>